<gene>
    <name evidence="1" type="ORF">EZ313_02685</name>
</gene>
<dbReference type="EMBL" id="SMLM01000001">
    <property type="protein sequence ID" value="TFZ05591.1"/>
    <property type="molecule type" value="Genomic_DNA"/>
</dbReference>
<comment type="caution">
    <text evidence="1">The sequence shown here is derived from an EMBL/GenBank/DDBJ whole genome shotgun (WGS) entry which is preliminary data.</text>
</comment>
<sequence>MTLACVARDASRSLIPMLRLASSAILVLALLSGAAIGQVLRSTTTWGGTGSDIAHGVAVAGDGSSYVVGLSDSFTVDEFNQNRAAISLVKFAADGSLAWQRLWTGTTFHGGLTGLGGPAVALSPGQDAVYVSGLTSTNGNDAVLLKFATDGTLLWQRTWGGSSAEEANGVATDSEGSVYVAGTTTSFGPSSAGVFVLKFSAAGTLVWQKIYDGASGFAVGVAPDGNVYAAGSKSRDPFGGNFDMLVLKMTSAGALLWDVTYSAGVQADPRGGMTVASDGSPIIAGAVQAEKGGIVGIAALVVKLAANNGALVFDGEWGGREGSEALGVAVGANGSVYVAGQVSQGDRTEGAFVFSVDTRGRGISAATWGGTEFESGHGVGLQADGTVVLAATTSAGPPYSLLEASRRVSAVRGDVAAAGGALADPAGAVADPNATVITPNGSTTFAGGFDTALVRFTPQP</sequence>
<reference evidence="1 2" key="1">
    <citation type="submission" date="2019-03" db="EMBL/GenBank/DDBJ databases">
        <title>Ramlibacter henchirensis DSM 14656, whole genome shotgun sequence.</title>
        <authorList>
            <person name="Zhang X."/>
            <person name="Feng G."/>
            <person name="Zhu H."/>
        </authorList>
    </citation>
    <scope>NUCLEOTIDE SEQUENCE [LARGE SCALE GENOMIC DNA]</scope>
    <source>
        <strain evidence="1 2">DSM 14656</strain>
    </source>
</reference>
<dbReference type="InterPro" id="IPR010620">
    <property type="entry name" value="SBBP_repeat"/>
</dbReference>
<protein>
    <recommendedName>
        <fullName evidence="3">Bulb-type lectin domain-containing protein</fullName>
    </recommendedName>
</protein>
<organism evidence="1 2">
    <name type="scientific">Ramlibacter henchirensis</name>
    <dbReference type="NCBI Taxonomy" id="204072"/>
    <lineage>
        <taxon>Bacteria</taxon>
        <taxon>Pseudomonadati</taxon>
        <taxon>Pseudomonadota</taxon>
        <taxon>Betaproteobacteria</taxon>
        <taxon>Burkholderiales</taxon>
        <taxon>Comamonadaceae</taxon>
        <taxon>Ramlibacter</taxon>
    </lineage>
</organism>
<accession>A0A4Z0C313</accession>
<name>A0A4Z0C313_9BURK</name>
<dbReference type="PANTHER" id="PTHR42754:SF1">
    <property type="entry name" value="LIPOPROTEIN"/>
    <property type="match status" value="1"/>
</dbReference>
<evidence type="ECO:0000313" key="1">
    <source>
        <dbReference type="EMBL" id="TFZ05591.1"/>
    </source>
</evidence>
<dbReference type="PANTHER" id="PTHR42754">
    <property type="entry name" value="ENDOGLUCANASE"/>
    <property type="match status" value="1"/>
</dbReference>
<dbReference type="Proteomes" id="UP000298180">
    <property type="component" value="Unassembled WGS sequence"/>
</dbReference>
<proteinExistence type="predicted"/>
<evidence type="ECO:0008006" key="3">
    <source>
        <dbReference type="Google" id="ProtNLM"/>
    </source>
</evidence>
<dbReference type="AlphaFoldDB" id="A0A4Z0C313"/>
<dbReference type="Pfam" id="PF06739">
    <property type="entry name" value="SBBP"/>
    <property type="match status" value="1"/>
</dbReference>
<dbReference type="SUPFAM" id="SSF101898">
    <property type="entry name" value="NHL repeat"/>
    <property type="match status" value="1"/>
</dbReference>
<dbReference type="InterPro" id="IPR011042">
    <property type="entry name" value="6-blade_b-propeller_TolB-like"/>
</dbReference>
<keyword evidence="2" id="KW-1185">Reference proteome</keyword>
<evidence type="ECO:0000313" key="2">
    <source>
        <dbReference type="Proteomes" id="UP000298180"/>
    </source>
</evidence>
<dbReference type="OrthoDB" id="9794322at2"/>
<dbReference type="Gene3D" id="2.120.10.30">
    <property type="entry name" value="TolB, C-terminal domain"/>
    <property type="match status" value="1"/>
</dbReference>